<feature type="non-terminal residue" evidence="1">
    <location>
        <position position="1"/>
    </location>
</feature>
<dbReference type="AlphaFoldDB" id="J9FY70"/>
<reference evidence="1" key="1">
    <citation type="journal article" date="2012" name="PLoS ONE">
        <title>Gene sets for utilization of primary and secondary nutrition supplies in the distal gut of endangered iberian lynx.</title>
        <authorList>
            <person name="Alcaide M."/>
            <person name="Messina E."/>
            <person name="Richter M."/>
            <person name="Bargiela R."/>
            <person name="Peplies J."/>
            <person name="Huws S.A."/>
            <person name="Newbold C.J."/>
            <person name="Golyshin P.N."/>
            <person name="Simon M.A."/>
            <person name="Lopez G."/>
            <person name="Yakimov M.M."/>
            <person name="Ferrer M."/>
        </authorList>
    </citation>
    <scope>NUCLEOTIDE SEQUENCE</scope>
</reference>
<comment type="caution">
    <text evidence="1">The sequence shown here is derived from an EMBL/GenBank/DDBJ whole genome shotgun (WGS) entry which is preliminary data.</text>
</comment>
<dbReference type="EMBL" id="AMCI01003592">
    <property type="protein sequence ID" value="EJW99936.1"/>
    <property type="molecule type" value="Genomic_DNA"/>
</dbReference>
<gene>
    <name evidence="1" type="ORF">EVA_11955</name>
</gene>
<protein>
    <submittedName>
        <fullName evidence="1">Uncharacterized protein</fullName>
    </submittedName>
</protein>
<organism evidence="1">
    <name type="scientific">gut metagenome</name>
    <dbReference type="NCBI Taxonomy" id="749906"/>
    <lineage>
        <taxon>unclassified sequences</taxon>
        <taxon>metagenomes</taxon>
        <taxon>organismal metagenomes</taxon>
    </lineage>
</organism>
<sequence length="31" mass="3702">FVLSVNEKSHRMNLSKDRIDVEKETDNLDRI</sequence>
<proteinExistence type="predicted"/>
<name>J9FY70_9ZZZZ</name>
<accession>J9FY70</accession>
<evidence type="ECO:0000313" key="1">
    <source>
        <dbReference type="EMBL" id="EJW99936.1"/>
    </source>
</evidence>